<accession>A0A4Y2I583</accession>
<protein>
    <submittedName>
        <fullName evidence="1">Uncharacterized protein</fullName>
    </submittedName>
</protein>
<gene>
    <name evidence="1" type="ORF">AVEN_81901_1</name>
</gene>
<sequence>MGHLLWAALGSPRYGSVQGHDSDMLAIDRACPRRVENRARAQGPEMLTYFAKWKLSALIYLTKSKFGIEFCLLGHNSSIFECRDGR</sequence>
<dbReference type="Proteomes" id="UP000499080">
    <property type="component" value="Unassembled WGS sequence"/>
</dbReference>
<name>A0A4Y2I583_ARAVE</name>
<dbReference type="EMBL" id="BGPR01002369">
    <property type="protein sequence ID" value="GBM72306.1"/>
    <property type="molecule type" value="Genomic_DNA"/>
</dbReference>
<keyword evidence="2" id="KW-1185">Reference proteome</keyword>
<evidence type="ECO:0000313" key="2">
    <source>
        <dbReference type="Proteomes" id="UP000499080"/>
    </source>
</evidence>
<organism evidence="1 2">
    <name type="scientific">Araneus ventricosus</name>
    <name type="common">Orbweaver spider</name>
    <name type="synonym">Epeira ventricosa</name>
    <dbReference type="NCBI Taxonomy" id="182803"/>
    <lineage>
        <taxon>Eukaryota</taxon>
        <taxon>Metazoa</taxon>
        <taxon>Ecdysozoa</taxon>
        <taxon>Arthropoda</taxon>
        <taxon>Chelicerata</taxon>
        <taxon>Arachnida</taxon>
        <taxon>Araneae</taxon>
        <taxon>Araneomorphae</taxon>
        <taxon>Entelegynae</taxon>
        <taxon>Araneoidea</taxon>
        <taxon>Araneidae</taxon>
        <taxon>Araneus</taxon>
    </lineage>
</organism>
<reference evidence="1 2" key="1">
    <citation type="journal article" date="2019" name="Sci. Rep.">
        <title>Orb-weaving spider Araneus ventricosus genome elucidates the spidroin gene catalogue.</title>
        <authorList>
            <person name="Kono N."/>
            <person name="Nakamura H."/>
            <person name="Ohtoshi R."/>
            <person name="Moran D.A.P."/>
            <person name="Shinohara A."/>
            <person name="Yoshida Y."/>
            <person name="Fujiwara M."/>
            <person name="Mori M."/>
            <person name="Tomita M."/>
            <person name="Arakawa K."/>
        </authorList>
    </citation>
    <scope>NUCLEOTIDE SEQUENCE [LARGE SCALE GENOMIC DNA]</scope>
</reference>
<evidence type="ECO:0000313" key="1">
    <source>
        <dbReference type="EMBL" id="GBM72306.1"/>
    </source>
</evidence>
<comment type="caution">
    <text evidence="1">The sequence shown here is derived from an EMBL/GenBank/DDBJ whole genome shotgun (WGS) entry which is preliminary data.</text>
</comment>
<dbReference type="AlphaFoldDB" id="A0A4Y2I583"/>
<proteinExistence type="predicted"/>